<accession>A0ABQ9R180</accession>
<evidence type="ECO:0000313" key="2">
    <source>
        <dbReference type="Proteomes" id="UP001227543"/>
    </source>
</evidence>
<proteinExistence type="predicted"/>
<dbReference type="Proteomes" id="UP001227543">
    <property type="component" value="Unassembled WGS sequence"/>
</dbReference>
<sequence length="44" mass="4866">MLSSHFIQSRYSFIGRSPLARSSLARDSYSDSVTNALLENSLST</sequence>
<dbReference type="GeneID" id="85410467"/>
<gene>
    <name evidence="1" type="ORF">CTAM01_10213</name>
</gene>
<comment type="caution">
    <text evidence="1">The sequence shown here is derived from an EMBL/GenBank/DDBJ whole genome shotgun (WGS) entry which is preliminary data.</text>
</comment>
<evidence type="ECO:0000313" key="1">
    <source>
        <dbReference type="EMBL" id="KAK1491890.1"/>
    </source>
</evidence>
<organism evidence="1 2">
    <name type="scientific">Colletotrichum tamarilloi</name>
    <dbReference type="NCBI Taxonomy" id="1209934"/>
    <lineage>
        <taxon>Eukaryota</taxon>
        <taxon>Fungi</taxon>
        <taxon>Dikarya</taxon>
        <taxon>Ascomycota</taxon>
        <taxon>Pezizomycotina</taxon>
        <taxon>Sordariomycetes</taxon>
        <taxon>Hypocreomycetidae</taxon>
        <taxon>Glomerellales</taxon>
        <taxon>Glomerellaceae</taxon>
        <taxon>Colletotrichum</taxon>
        <taxon>Colletotrichum acutatum species complex</taxon>
    </lineage>
</organism>
<reference evidence="1 2" key="1">
    <citation type="submission" date="2016-10" db="EMBL/GenBank/DDBJ databases">
        <title>The genome sequence of Colletotrichum fioriniae PJ7.</title>
        <authorList>
            <person name="Baroncelli R."/>
        </authorList>
    </citation>
    <scope>NUCLEOTIDE SEQUENCE [LARGE SCALE GENOMIC DNA]</scope>
    <source>
        <strain evidence="1 2">Tom-12</strain>
    </source>
</reference>
<dbReference type="RefSeq" id="XP_060379174.1">
    <property type="nucleotide sequence ID" value="XM_060526229.1"/>
</dbReference>
<dbReference type="EMBL" id="MLFU01000045">
    <property type="protein sequence ID" value="KAK1491890.1"/>
    <property type="molecule type" value="Genomic_DNA"/>
</dbReference>
<protein>
    <submittedName>
        <fullName evidence="1">Uncharacterized protein</fullName>
    </submittedName>
</protein>
<keyword evidence="2" id="KW-1185">Reference proteome</keyword>
<name>A0ABQ9R180_9PEZI</name>